<gene>
    <name evidence="2" type="ORF">IAB37_03710</name>
</gene>
<keyword evidence="1" id="KW-1133">Transmembrane helix</keyword>
<evidence type="ECO:0000256" key="1">
    <source>
        <dbReference type="SAM" id="Phobius"/>
    </source>
</evidence>
<dbReference type="Proteomes" id="UP000824241">
    <property type="component" value="Unassembled WGS sequence"/>
</dbReference>
<evidence type="ECO:0000313" key="2">
    <source>
        <dbReference type="EMBL" id="HIR60663.1"/>
    </source>
</evidence>
<feature type="transmembrane region" description="Helical" evidence="1">
    <location>
        <begin position="38"/>
        <end position="58"/>
    </location>
</feature>
<feature type="transmembrane region" description="Helical" evidence="1">
    <location>
        <begin position="224"/>
        <end position="243"/>
    </location>
</feature>
<reference evidence="2" key="1">
    <citation type="submission" date="2020-10" db="EMBL/GenBank/DDBJ databases">
        <authorList>
            <person name="Gilroy R."/>
        </authorList>
    </citation>
    <scope>NUCLEOTIDE SEQUENCE</scope>
    <source>
        <strain evidence="2">CHK189-12415</strain>
    </source>
</reference>
<feature type="transmembrane region" description="Helical" evidence="1">
    <location>
        <begin position="192"/>
        <end position="212"/>
    </location>
</feature>
<protein>
    <recommendedName>
        <fullName evidence="4">Conjugal transfer protein TraX</fullName>
    </recommendedName>
</protein>
<accession>A0A9D1DXC0</accession>
<proteinExistence type="predicted"/>
<dbReference type="InterPro" id="IPR008875">
    <property type="entry name" value="TraX"/>
</dbReference>
<dbReference type="Pfam" id="PF05857">
    <property type="entry name" value="TraX"/>
    <property type="match status" value="1"/>
</dbReference>
<keyword evidence="1" id="KW-0812">Transmembrane</keyword>
<evidence type="ECO:0000313" key="3">
    <source>
        <dbReference type="Proteomes" id="UP000824241"/>
    </source>
</evidence>
<evidence type="ECO:0008006" key="4">
    <source>
        <dbReference type="Google" id="ProtNLM"/>
    </source>
</evidence>
<sequence>MGTADRRGMSGSALKLIAAGCMLIDHTAWAFVPTVSPLGFLLHLIGRVTAPVMCFMMAEGYRHTRSFNRYFLRVAVFAAVSYLPFLYFQTGGLPDGGNFLTFNMLYTLALCLLALKADEMLTGPDKAAALFLLVFLSLFGDWPVAAVLFTLNFSRNRRDFKRMARNHFWITAGFTLVFGSVYWQMGLSWGDILGNSLFQFGTLLALPLLRAYNGRKGRNIGGKWFFYIFYPAHLLALGLLRWAI</sequence>
<name>A0A9D1DXC0_9FIRM</name>
<keyword evidence="1" id="KW-0472">Membrane</keyword>
<feature type="transmembrane region" description="Helical" evidence="1">
    <location>
        <begin position="70"/>
        <end position="88"/>
    </location>
</feature>
<feature type="transmembrane region" description="Helical" evidence="1">
    <location>
        <begin position="166"/>
        <end position="186"/>
    </location>
</feature>
<feature type="transmembrane region" description="Helical" evidence="1">
    <location>
        <begin position="128"/>
        <end position="154"/>
    </location>
</feature>
<organism evidence="2 3">
    <name type="scientific">Candidatus Faecivivens stercoravium</name>
    <dbReference type="NCBI Taxonomy" id="2840803"/>
    <lineage>
        <taxon>Bacteria</taxon>
        <taxon>Bacillati</taxon>
        <taxon>Bacillota</taxon>
        <taxon>Clostridia</taxon>
        <taxon>Eubacteriales</taxon>
        <taxon>Oscillospiraceae</taxon>
        <taxon>Oscillospiraceae incertae sedis</taxon>
        <taxon>Candidatus Faecivivens</taxon>
    </lineage>
</organism>
<comment type="caution">
    <text evidence="2">The sequence shown here is derived from an EMBL/GenBank/DDBJ whole genome shotgun (WGS) entry which is preliminary data.</text>
</comment>
<dbReference type="AlphaFoldDB" id="A0A9D1DXC0"/>
<dbReference type="EMBL" id="DVHA01000121">
    <property type="protein sequence ID" value="HIR60663.1"/>
    <property type="molecule type" value="Genomic_DNA"/>
</dbReference>
<reference evidence="2" key="2">
    <citation type="journal article" date="2021" name="PeerJ">
        <title>Extensive microbial diversity within the chicken gut microbiome revealed by metagenomics and culture.</title>
        <authorList>
            <person name="Gilroy R."/>
            <person name="Ravi A."/>
            <person name="Getino M."/>
            <person name="Pursley I."/>
            <person name="Horton D.L."/>
            <person name="Alikhan N.F."/>
            <person name="Baker D."/>
            <person name="Gharbi K."/>
            <person name="Hall N."/>
            <person name="Watson M."/>
            <person name="Adriaenssens E.M."/>
            <person name="Foster-Nyarko E."/>
            <person name="Jarju S."/>
            <person name="Secka A."/>
            <person name="Antonio M."/>
            <person name="Oren A."/>
            <person name="Chaudhuri R.R."/>
            <person name="La Ragione R."/>
            <person name="Hildebrand F."/>
            <person name="Pallen M.J."/>
        </authorList>
    </citation>
    <scope>NUCLEOTIDE SEQUENCE</scope>
    <source>
        <strain evidence="2">CHK189-12415</strain>
    </source>
</reference>